<accession>A0AAD6JFS9</accession>
<protein>
    <submittedName>
        <fullName evidence="1">Uncharacterized protein</fullName>
    </submittedName>
</protein>
<evidence type="ECO:0000313" key="1">
    <source>
        <dbReference type="EMBL" id="KAJ6404357.1"/>
    </source>
</evidence>
<dbReference type="Proteomes" id="UP001162972">
    <property type="component" value="Chromosome 2"/>
</dbReference>
<reference evidence="1 2" key="1">
    <citation type="journal article" date="2023" name="Int. J. Mol. Sci.">
        <title>De Novo Assembly and Annotation of 11 Diverse Shrub Willow (Salix) Genomes Reveals Novel Gene Organization in Sex-Linked Regions.</title>
        <authorList>
            <person name="Hyden B."/>
            <person name="Feng K."/>
            <person name="Yates T.B."/>
            <person name="Jawdy S."/>
            <person name="Cereghino C."/>
            <person name="Smart L.B."/>
            <person name="Muchero W."/>
        </authorList>
    </citation>
    <scope>NUCLEOTIDE SEQUENCE [LARGE SCALE GENOMIC DNA]</scope>
    <source>
        <tissue evidence="1">Shoot tip</tissue>
    </source>
</reference>
<keyword evidence="2" id="KW-1185">Reference proteome</keyword>
<comment type="caution">
    <text evidence="1">The sequence shown here is derived from an EMBL/GenBank/DDBJ whole genome shotgun (WGS) entry which is preliminary data.</text>
</comment>
<name>A0AAD6JFS9_9ROSI</name>
<dbReference type="AlphaFoldDB" id="A0AAD6JFS9"/>
<gene>
    <name evidence="1" type="ORF">OIU84_012525</name>
</gene>
<dbReference type="EMBL" id="JAPFFJ010000017">
    <property type="protein sequence ID" value="KAJ6404357.1"/>
    <property type="molecule type" value="Genomic_DNA"/>
</dbReference>
<organism evidence="1 2">
    <name type="scientific">Salix udensis</name>
    <dbReference type="NCBI Taxonomy" id="889485"/>
    <lineage>
        <taxon>Eukaryota</taxon>
        <taxon>Viridiplantae</taxon>
        <taxon>Streptophyta</taxon>
        <taxon>Embryophyta</taxon>
        <taxon>Tracheophyta</taxon>
        <taxon>Spermatophyta</taxon>
        <taxon>Magnoliopsida</taxon>
        <taxon>eudicotyledons</taxon>
        <taxon>Gunneridae</taxon>
        <taxon>Pentapetalae</taxon>
        <taxon>rosids</taxon>
        <taxon>fabids</taxon>
        <taxon>Malpighiales</taxon>
        <taxon>Salicaceae</taxon>
        <taxon>Saliceae</taxon>
        <taxon>Salix</taxon>
    </lineage>
</organism>
<proteinExistence type="predicted"/>
<evidence type="ECO:0000313" key="2">
    <source>
        <dbReference type="Proteomes" id="UP001162972"/>
    </source>
</evidence>
<sequence>MTLEEKIEEIKDNIVNQANLCSVGERQGWRYFDEIGWLWCTVLRHQLRVKRTRSPERAKECFGESGEGRHRATSYLPFRSGEASLPRTTSFLVYARSLSTS</sequence>